<evidence type="ECO:0000313" key="4">
    <source>
        <dbReference type="Proteomes" id="UP000724149"/>
    </source>
</evidence>
<reference evidence="3 4" key="1">
    <citation type="journal article" date="2021" name="Sci. Rep.">
        <title>The distribution of antibiotic resistance genes in chicken gut microbiota commensals.</title>
        <authorList>
            <person name="Juricova H."/>
            <person name="Matiasovicova J."/>
            <person name="Kubasova T."/>
            <person name="Cejkova D."/>
            <person name="Rychlik I."/>
        </authorList>
    </citation>
    <scope>NUCLEOTIDE SEQUENCE [LARGE SCALE GENOMIC DNA]</scope>
    <source>
        <strain evidence="3 4">An564</strain>
    </source>
</reference>
<dbReference type="EMBL" id="JACSNR010000001">
    <property type="protein sequence ID" value="MBM6922496.1"/>
    <property type="molecule type" value="Genomic_DNA"/>
</dbReference>
<sequence>MMNDKKSPVQKFLEGKGFYIALALCVAGTGTAAWLAVNRTIDDIDDQNQKILESRPQTEDFTDPGEVDAEQNGVTISSEGEDSSSDASSSQEPAAQPSGGSASSVPQNTSALQFSLPVAGEKLNPYSGGKLVKDATLGEWRTHDGLDLGAAKGTPVYAAAEGTVASVKEDGLWGTVITIDHANGLSTVYCGIADAAVHEGDEVAAREQIGAVGQIPCELSLEDHLHFAVQKDGKWVDPLSSLGLA</sequence>
<keyword evidence="4" id="KW-1185">Reference proteome</keyword>
<dbReference type="CDD" id="cd12797">
    <property type="entry name" value="M23_peptidase"/>
    <property type="match status" value="1"/>
</dbReference>
<comment type="caution">
    <text evidence="3">The sequence shown here is derived from an EMBL/GenBank/DDBJ whole genome shotgun (WGS) entry which is preliminary data.</text>
</comment>
<name>A0ABS2GLK5_9FIRM</name>
<dbReference type="InterPro" id="IPR011055">
    <property type="entry name" value="Dup_hybrid_motif"/>
</dbReference>
<accession>A0ABS2GLK5</accession>
<dbReference type="SUPFAM" id="SSF51261">
    <property type="entry name" value="Duplicated hybrid motif"/>
    <property type="match status" value="1"/>
</dbReference>
<dbReference type="InterPro" id="IPR050570">
    <property type="entry name" value="Cell_wall_metabolism_enzyme"/>
</dbReference>
<feature type="compositionally biased region" description="Low complexity" evidence="1">
    <location>
        <begin position="85"/>
        <end position="107"/>
    </location>
</feature>
<gene>
    <name evidence="3" type="ORF">H9X81_02145</name>
</gene>
<evidence type="ECO:0000313" key="3">
    <source>
        <dbReference type="EMBL" id="MBM6922496.1"/>
    </source>
</evidence>
<dbReference type="InterPro" id="IPR016047">
    <property type="entry name" value="M23ase_b-sheet_dom"/>
</dbReference>
<dbReference type="Proteomes" id="UP000724149">
    <property type="component" value="Unassembled WGS sequence"/>
</dbReference>
<feature type="region of interest" description="Disordered" evidence="1">
    <location>
        <begin position="76"/>
        <end position="107"/>
    </location>
</feature>
<dbReference type="Pfam" id="PF01551">
    <property type="entry name" value="Peptidase_M23"/>
    <property type="match status" value="1"/>
</dbReference>
<protein>
    <submittedName>
        <fullName evidence="3">M23 family metallopeptidase</fullName>
    </submittedName>
</protein>
<dbReference type="PANTHER" id="PTHR21666">
    <property type="entry name" value="PEPTIDASE-RELATED"/>
    <property type="match status" value="1"/>
</dbReference>
<proteinExistence type="predicted"/>
<dbReference type="RefSeq" id="WP_204719458.1">
    <property type="nucleotide sequence ID" value="NZ_JACSNR010000001.1"/>
</dbReference>
<dbReference type="PANTHER" id="PTHR21666:SF270">
    <property type="entry name" value="MUREIN HYDROLASE ACTIVATOR ENVC"/>
    <property type="match status" value="1"/>
</dbReference>
<dbReference type="Gene3D" id="2.70.70.10">
    <property type="entry name" value="Glucose Permease (Domain IIA)"/>
    <property type="match status" value="1"/>
</dbReference>
<feature type="domain" description="M23ase beta-sheet core" evidence="2">
    <location>
        <begin position="142"/>
        <end position="238"/>
    </location>
</feature>
<organism evidence="3 4">
    <name type="scientific">Hydrogenoanaerobacterium saccharovorans</name>
    <dbReference type="NCBI Taxonomy" id="474960"/>
    <lineage>
        <taxon>Bacteria</taxon>
        <taxon>Bacillati</taxon>
        <taxon>Bacillota</taxon>
        <taxon>Clostridia</taxon>
        <taxon>Eubacteriales</taxon>
        <taxon>Oscillospiraceae</taxon>
        <taxon>Hydrogenoanaerobacterium</taxon>
    </lineage>
</organism>
<evidence type="ECO:0000256" key="1">
    <source>
        <dbReference type="SAM" id="MobiDB-lite"/>
    </source>
</evidence>
<evidence type="ECO:0000259" key="2">
    <source>
        <dbReference type="Pfam" id="PF01551"/>
    </source>
</evidence>